<dbReference type="InterPro" id="IPR036291">
    <property type="entry name" value="NAD(P)-bd_dom_sf"/>
</dbReference>
<comment type="caution">
    <text evidence="3">The sequence shown here is derived from an EMBL/GenBank/DDBJ whole genome shotgun (WGS) entry which is preliminary data.</text>
</comment>
<evidence type="ECO:0000313" key="3">
    <source>
        <dbReference type="EMBL" id="KAK4096414.1"/>
    </source>
</evidence>
<dbReference type="InterPro" id="IPR051609">
    <property type="entry name" value="NmrA/Isoflavone_reductase-like"/>
</dbReference>
<keyword evidence="4" id="KW-1185">Reference proteome</keyword>
<evidence type="ECO:0000256" key="2">
    <source>
        <dbReference type="ARBA" id="ARBA00023002"/>
    </source>
</evidence>
<accession>A0AAN6PR29</accession>
<dbReference type="AlphaFoldDB" id="A0AAN6PR29"/>
<protein>
    <recommendedName>
        <fullName evidence="5">NmrA-like domain-containing protein</fullName>
    </recommendedName>
</protein>
<reference evidence="3" key="2">
    <citation type="submission" date="2023-05" db="EMBL/GenBank/DDBJ databases">
        <authorList>
            <consortium name="Lawrence Berkeley National Laboratory"/>
            <person name="Steindorff A."/>
            <person name="Hensen N."/>
            <person name="Bonometti L."/>
            <person name="Westerberg I."/>
            <person name="Brannstrom I.O."/>
            <person name="Guillou S."/>
            <person name="Cros-Aarteil S."/>
            <person name="Calhoun S."/>
            <person name="Haridas S."/>
            <person name="Kuo A."/>
            <person name="Mondo S."/>
            <person name="Pangilinan J."/>
            <person name="Riley R."/>
            <person name="Labutti K."/>
            <person name="Andreopoulos B."/>
            <person name="Lipzen A."/>
            <person name="Chen C."/>
            <person name="Yanf M."/>
            <person name="Daum C."/>
            <person name="Ng V."/>
            <person name="Clum A."/>
            <person name="Ohm R."/>
            <person name="Martin F."/>
            <person name="Silar P."/>
            <person name="Natvig D."/>
            <person name="Lalanne C."/>
            <person name="Gautier V."/>
            <person name="Ament-Velasquez S.L."/>
            <person name="Kruys A."/>
            <person name="Hutchinson M.I."/>
            <person name="Powell A.J."/>
            <person name="Barry K."/>
            <person name="Miller A.N."/>
            <person name="Grigoriev I.V."/>
            <person name="Debuchy R."/>
            <person name="Gladieux P."/>
            <person name="Thoren M.H."/>
            <person name="Johannesson H."/>
        </authorList>
    </citation>
    <scope>NUCLEOTIDE SEQUENCE</scope>
    <source>
        <strain evidence="3">CBS 757.83</strain>
    </source>
</reference>
<proteinExistence type="predicted"/>
<dbReference type="GO" id="GO:0016491">
    <property type="term" value="F:oxidoreductase activity"/>
    <property type="evidence" value="ECO:0007669"/>
    <property type="project" value="UniProtKB-KW"/>
</dbReference>
<evidence type="ECO:0000313" key="4">
    <source>
        <dbReference type="Proteomes" id="UP001305647"/>
    </source>
</evidence>
<dbReference type="SUPFAM" id="SSF51735">
    <property type="entry name" value="NAD(P)-binding Rossmann-fold domains"/>
    <property type="match status" value="1"/>
</dbReference>
<dbReference type="EMBL" id="MU863715">
    <property type="protein sequence ID" value="KAK4096414.1"/>
    <property type="molecule type" value="Genomic_DNA"/>
</dbReference>
<gene>
    <name evidence="3" type="ORF">N658DRAFT_519210</name>
</gene>
<keyword evidence="2" id="KW-0560">Oxidoreductase</keyword>
<sequence>MTRPTSILIIGAGELGTAILSNLTSHPRYHQHRDTTTTLAVLRRASTLASADPATQSELAALASRGIVVEGGDLVASPESPLEDLISGRVLRGLGGWGNRVTVTDVRGIGTVVADLVFNPGDSETGGKVVYAAGDTVSYGEVADVVEAVYGGEWKREEWDREFLKRKLAEQPDDLMVKYQNAFGAGIGVSWEMERTVNHQRGIRITGLREYVEENRERLLQLSE</sequence>
<evidence type="ECO:0000256" key="1">
    <source>
        <dbReference type="ARBA" id="ARBA00022857"/>
    </source>
</evidence>
<dbReference type="PANTHER" id="PTHR47706">
    <property type="entry name" value="NMRA-LIKE FAMILY PROTEIN"/>
    <property type="match status" value="1"/>
</dbReference>
<keyword evidence="1" id="KW-0521">NADP</keyword>
<dbReference type="Proteomes" id="UP001305647">
    <property type="component" value="Unassembled WGS sequence"/>
</dbReference>
<name>A0AAN6PR29_9PEZI</name>
<organism evidence="3 4">
    <name type="scientific">Parathielavia hyrcaniae</name>
    <dbReference type="NCBI Taxonomy" id="113614"/>
    <lineage>
        <taxon>Eukaryota</taxon>
        <taxon>Fungi</taxon>
        <taxon>Dikarya</taxon>
        <taxon>Ascomycota</taxon>
        <taxon>Pezizomycotina</taxon>
        <taxon>Sordariomycetes</taxon>
        <taxon>Sordariomycetidae</taxon>
        <taxon>Sordariales</taxon>
        <taxon>Chaetomiaceae</taxon>
        <taxon>Parathielavia</taxon>
    </lineage>
</organism>
<dbReference type="Gene3D" id="3.40.50.720">
    <property type="entry name" value="NAD(P)-binding Rossmann-like Domain"/>
    <property type="match status" value="1"/>
</dbReference>
<dbReference type="PANTHER" id="PTHR47706:SF6">
    <property type="entry name" value="NMRA-LIKE FAMILY PROTEIN (AFU_ORTHOLOGUE AFUA_6G00280)"/>
    <property type="match status" value="1"/>
</dbReference>
<evidence type="ECO:0008006" key="5">
    <source>
        <dbReference type="Google" id="ProtNLM"/>
    </source>
</evidence>
<reference evidence="3" key="1">
    <citation type="journal article" date="2023" name="Mol. Phylogenet. Evol.">
        <title>Genome-scale phylogeny and comparative genomics of the fungal order Sordariales.</title>
        <authorList>
            <person name="Hensen N."/>
            <person name="Bonometti L."/>
            <person name="Westerberg I."/>
            <person name="Brannstrom I.O."/>
            <person name="Guillou S."/>
            <person name="Cros-Aarteil S."/>
            <person name="Calhoun S."/>
            <person name="Haridas S."/>
            <person name="Kuo A."/>
            <person name="Mondo S."/>
            <person name="Pangilinan J."/>
            <person name="Riley R."/>
            <person name="LaButti K."/>
            <person name="Andreopoulos B."/>
            <person name="Lipzen A."/>
            <person name="Chen C."/>
            <person name="Yan M."/>
            <person name="Daum C."/>
            <person name="Ng V."/>
            <person name="Clum A."/>
            <person name="Steindorff A."/>
            <person name="Ohm R.A."/>
            <person name="Martin F."/>
            <person name="Silar P."/>
            <person name="Natvig D.O."/>
            <person name="Lalanne C."/>
            <person name="Gautier V."/>
            <person name="Ament-Velasquez S.L."/>
            <person name="Kruys A."/>
            <person name="Hutchinson M.I."/>
            <person name="Powell A.J."/>
            <person name="Barry K."/>
            <person name="Miller A.N."/>
            <person name="Grigoriev I.V."/>
            <person name="Debuchy R."/>
            <person name="Gladieux P."/>
            <person name="Hiltunen Thoren M."/>
            <person name="Johannesson H."/>
        </authorList>
    </citation>
    <scope>NUCLEOTIDE SEQUENCE</scope>
    <source>
        <strain evidence="3">CBS 757.83</strain>
    </source>
</reference>